<protein>
    <submittedName>
        <fullName evidence="1">Uncharacterized protein</fullName>
    </submittedName>
</protein>
<dbReference type="EMBL" id="JAFCLK010000009">
    <property type="protein sequence ID" value="MBR1136258.1"/>
    <property type="molecule type" value="Genomic_DNA"/>
</dbReference>
<gene>
    <name evidence="1" type="ORF">JQ619_10820</name>
</gene>
<name>A0ABS5G4L5_9BRAD</name>
<organism evidence="1 2">
    <name type="scientific">Bradyrhizobium denitrificans</name>
    <dbReference type="NCBI Taxonomy" id="2734912"/>
    <lineage>
        <taxon>Bacteria</taxon>
        <taxon>Pseudomonadati</taxon>
        <taxon>Pseudomonadota</taxon>
        <taxon>Alphaproteobacteria</taxon>
        <taxon>Hyphomicrobiales</taxon>
        <taxon>Nitrobacteraceae</taxon>
        <taxon>Bradyrhizobium</taxon>
    </lineage>
</organism>
<dbReference type="Proteomes" id="UP001314635">
    <property type="component" value="Unassembled WGS sequence"/>
</dbReference>
<accession>A0ABS5G4L5</accession>
<comment type="caution">
    <text evidence="1">The sequence shown here is derived from an EMBL/GenBank/DDBJ whole genome shotgun (WGS) entry which is preliminary data.</text>
</comment>
<sequence length="58" mass="6637">MVMIVLFGVSVMMSARPAPLGYLDDATMDKRSAKIKYAARTRLCFEFPPRRMQRSTSH</sequence>
<evidence type="ECO:0000313" key="1">
    <source>
        <dbReference type="EMBL" id="MBR1136258.1"/>
    </source>
</evidence>
<keyword evidence="2" id="KW-1185">Reference proteome</keyword>
<dbReference type="RefSeq" id="WP_168167892.1">
    <property type="nucleotide sequence ID" value="NZ_JABFDP010000010.1"/>
</dbReference>
<evidence type="ECO:0000313" key="2">
    <source>
        <dbReference type="Proteomes" id="UP001314635"/>
    </source>
</evidence>
<proteinExistence type="predicted"/>
<reference evidence="2" key="1">
    <citation type="journal article" date="2021" name="ISME J.">
        <title>Evolutionary origin and ecological implication of a unique nif island in free-living Bradyrhizobium lineages.</title>
        <authorList>
            <person name="Tao J."/>
        </authorList>
    </citation>
    <scope>NUCLEOTIDE SEQUENCE [LARGE SCALE GENOMIC DNA]</scope>
    <source>
        <strain evidence="2">SZCCT0094</strain>
    </source>
</reference>